<organism evidence="1 2">
    <name type="scientific">Blautia obeum</name>
    <dbReference type="NCBI Taxonomy" id="40520"/>
    <lineage>
        <taxon>Bacteria</taxon>
        <taxon>Bacillati</taxon>
        <taxon>Bacillota</taxon>
        <taxon>Clostridia</taxon>
        <taxon>Lachnospirales</taxon>
        <taxon>Lachnospiraceae</taxon>
        <taxon>Blautia</taxon>
    </lineage>
</organism>
<dbReference type="RefSeq" id="WP_255610870.1">
    <property type="nucleotide sequence ID" value="NZ_CYZP01000019.1"/>
</dbReference>
<dbReference type="EMBL" id="CYZP01000019">
    <property type="protein sequence ID" value="CUO25375.1"/>
    <property type="molecule type" value="Genomic_DNA"/>
</dbReference>
<dbReference type="AlphaFoldDB" id="A0A174DMQ0"/>
<name>A0A174DMQ0_9FIRM</name>
<gene>
    <name evidence="1" type="ORF">ERS852476_02314</name>
</gene>
<dbReference type="Proteomes" id="UP000095645">
    <property type="component" value="Unassembled WGS sequence"/>
</dbReference>
<proteinExistence type="predicted"/>
<accession>A0A174DMQ0</accession>
<reference evidence="1 2" key="1">
    <citation type="submission" date="2015-09" db="EMBL/GenBank/DDBJ databases">
        <authorList>
            <consortium name="Pathogen Informatics"/>
        </authorList>
    </citation>
    <scope>NUCLEOTIDE SEQUENCE [LARGE SCALE GENOMIC DNA]</scope>
    <source>
        <strain evidence="1 2">2789STDY5834861</strain>
    </source>
</reference>
<protein>
    <submittedName>
        <fullName evidence="1">Uncharacterized protein</fullName>
    </submittedName>
</protein>
<evidence type="ECO:0000313" key="2">
    <source>
        <dbReference type="Proteomes" id="UP000095645"/>
    </source>
</evidence>
<sequence length="43" mass="5072">MYDTEKRIELVKKLSFTVAVVITTVYIKFRKRGQKSQDAEDHV</sequence>
<evidence type="ECO:0000313" key="1">
    <source>
        <dbReference type="EMBL" id="CUO25375.1"/>
    </source>
</evidence>